<protein>
    <submittedName>
        <fullName evidence="2">Uncharacterized protein</fullName>
    </submittedName>
</protein>
<feature type="compositionally biased region" description="Basic and acidic residues" evidence="1">
    <location>
        <begin position="9"/>
        <end position="19"/>
    </location>
</feature>
<dbReference type="Proteomes" id="UP000310108">
    <property type="component" value="Unassembled WGS sequence"/>
</dbReference>
<dbReference type="STRING" id="1306861.A0A4U6XFA4"/>
<feature type="compositionally biased region" description="Pro residues" evidence="1">
    <location>
        <begin position="177"/>
        <end position="188"/>
    </location>
</feature>
<accession>A0A4U6XFA4</accession>
<dbReference type="AlphaFoldDB" id="A0A4U6XFA4"/>
<feature type="region of interest" description="Disordered" evidence="1">
    <location>
        <begin position="107"/>
        <end position="159"/>
    </location>
</feature>
<feature type="region of interest" description="Disordered" evidence="1">
    <location>
        <begin position="1"/>
        <end position="31"/>
    </location>
</feature>
<dbReference type="EMBL" id="PJEX01000133">
    <property type="protein sequence ID" value="TKW54530.1"/>
    <property type="molecule type" value="Genomic_DNA"/>
</dbReference>
<name>A0A4U6XFA4_9PEZI</name>
<evidence type="ECO:0000313" key="3">
    <source>
        <dbReference type="Proteomes" id="UP000310108"/>
    </source>
</evidence>
<feature type="compositionally biased region" description="Low complexity" evidence="1">
    <location>
        <begin position="138"/>
        <end position="149"/>
    </location>
</feature>
<reference evidence="2 3" key="1">
    <citation type="journal article" date="2019" name="PLoS ONE">
        <title>Comparative genome analysis indicates high evolutionary potential of pathogenicity genes in Colletotrichum tanaceti.</title>
        <authorList>
            <person name="Lelwala R.V."/>
            <person name="Korhonen P.K."/>
            <person name="Young N.D."/>
            <person name="Scott J.B."/>
            <person name="Ades P.A."/>
            <person name="Gasser R.B."/>
            <person name="Taylor P.W.J."/>
        </authorList>
    </citation>
    <scope>NUCLEOTIDE SEQUENCE [LARGE SCALE GENOMIC DNA]</scope>
    <source>
        <strain evidence="2">BRIP57314</strain>
    </source>
</reference>
<feature type="region of interest" description="Disordered" evidence="1">
    <location>
        <begin position="172"/>
        <end position="198"/>
    </location>
</feature>
<gene>
    <name evidence="2" type="ORF">CTA1_5444</name>
</gene>
<keyword evidence="3" id="KW-1185">Reference proteome</keyword>
<proteinExistence type="predicted"/>
<evidence type="ECO:0000256" key="1">
    <source>
        <dbReference type="SAM" id="MobiDB-lite"/>
    </source>
</evidence>
<evidence type="ECO:0000313" key="2">
    <source>
        <dbReference type="EMBL" id="TKW54530.1"/>
    </source>
</evidence>
<sequence length="223" mass="22824">MLGTRLGRRQREGEEKKEDDGDDDSDDDNDEEGAAAMRACVCGARGLDVAGAAFGCAACVACNTTAVEANEDIRQIIAECGFVAAPAPPVLVTTMTTAAAPVSPTITLPPPALAPGEPSTASSSTPTSTMTTPPPATQTPSVPTTPSQPAEASWTQRVEPVTPITVFETPTFAKVPPIVPPNDAPATPPDLSDGNQMSDGAKRRVDVLGWGVVSAAVVVFLLS</sequence>
<organism evidence="2 3">
    <name type="scientific">Colletotrichum tanaceti</name>
    <dbReference type="NCBI Taxonomy" id="1306861"/>
    <lineage>
        <taxon>Eukaryota</taxon>
        <taxon>Fungi</taxon>
        <taxon>Dikarya</taxon>
        <taxon>Ascomycota</taxon>
        <taxon>Pezizomycotina</taxon>
        <taxon>Sordariomycetes</taxon>
        <taxon>Hypocreomycetidae</taxon>
        <taxon>Glomerellales</taxon>
        <taxon>Glomerellaceae</taxon>
        <taxon>Colletotrichum</taxon>
        <taxon>Colletotrichum destructivum species complex</taxon>
    </lineage>
</organism>
<feature type="compositionally biased region" description="Acidic residues" evidence="1">
    <location>
        <begin position="20"/>
        <end position="31"/>
    </location>
</feature>
<feature type="compositionally biased region" description="Low complexity" evidence="1">
    <location>
        <begin position="114"/>
        <end position="131"/>
    </location>
</feature>
<comment type="caution">
    <text evidence="2">The sequence shown here is derived from an EMBL/GenBank/DDBJ whole genome shotgun (WGS) entry which is preliminary data.</text>
</comment>